<dbReference type="Pfam" id="PF13853">
    <property type="entry name" value="7tm_4"/>
    <property type="match status" value="3"/>
</dbReference>
<keyword evidence="9" id="KW-1015">Disulfide bond</keyword>
<feature type="domain" description="G-protein coupled receptors family 1 profile" evidence="14">
    <location>
        <begin position="43"/>
        <end position="294"/>
    </location>
</feature>
<evidence type="ECO:0000256" key="12">
    <source>
        <dbReference type="ARBA" id="ARBA00023224"/>
    </source>
</evidence>
<feature type="transmembrane region" description="Helical" evidence="13">
    <location>
        <begin position="248"/>
        <end position="265"/>
    </location>
</feature>
<feature type="transmembrane region" description="Helical" evidence="13">
    <location>
        <begin position="679"/>
        <end position="705"/>
    </location>
</feature>
<evidence type="ECO:0000256" key="13">
    <source>
        <dbReference type="SAM" id="Phobius"/>
    </source>
</evidence>
<feature type="transmembrane region" description="Helical" evidence="13">
    <location>
        <begin position="493"/>
        <end position="515"/>
    </location>
</feature>
<dbReference type="Gene3D" id="1.20.1070.10">
    <property type="entry name" value="Rhodopsin 7-helix transmembrane proteins"/>
    <property type="match status" value="3"/>
</dbReference>
<dbReference type="InterPro" id="IPR017452">
    <property type="entry name" value="GPCR_Rhodpsn_7TM"/>
</dbReference>
<feature type="transmembrane region" description="Helical" evidence="13">
    <location>
        <begin position="437"/>
        <end position="459"/>
    </location>
</feature>
<keyword evidence="10" id="KW-0675">Receptor</keyword>
<dbReference type="InterPro" id="IPR000725">
    <property type="entry name" value="Olfact_rcpt"/>
</dbReference>
<keyword evidence="7" id="KW-0297">G-protein coupled receptor</keyword>
<reference evidence="15" key="2">
    <citation type="submission" date="2025-08" db="UniProtKB">
        <authorList>
            <consortium name="Ensembl"/>
        </authorList>
    </citation>
    <scope>IDENTIFICATION</scope>
</reference>
<dbReference type="GeneTree" id="ENSGT00940000162761"/>
<keyword evidence="11" id="KW-0325">Glycoprotein</keyword>
<evidence type="ECO:0000256" key="9">
    <source>
        <dbReference type="ARBA" id="ARBA00023157"/>
    </source>
</evidence>
<dbReference type="AlphaFoldDB" id="A0A087X729"/>
<evidence type="ECO:0000256" key="3">
    <source>
        <dbReference type="ARBA" id="ARBA00022606"/>
    </source>
</evidence>
<dbReference type="EMBL" id="AYCK01019593">
    <property type="status" value="NOT_ANNOTATED_CDS"/>
    <property type="molecule type" value="Genomic_DNA"/>
</dbReference>
<feature type="transmembrane region" description="Helical" evidence="13">
    <location>
        <begin position="318"/>
        <end position="337"/>
    </location>
</feature>
<evidence type="ECO:0000313" key="16">
    <source>
        <dbReference type="Proteomes" id="UP000028760"/>
    </source>
</evidence>
<evidence type="ECO:0000313" key="15">
    <source>
        <dbReference type="Ensembl" id="ENSPFOP00000001582.2"/>
    </source>
</evidence>
<evidence type="ECO:0000256" key="6">
    <source>
        <dbReference type="ARBA" id="ARBA00022989"/>
    </source>
</evidence>
<dbReference type="PRINTS" id="PR00245">
    <property type="entry name" value="OLFACTORYR"/>
</dbReference>
<feature type="transmembrane region" description="Helical" evidence="13">
    <location>
        <begin position="357"/>
        <end position="378"/>
    </location>
</feature>
<accession>A0A087X729</accession>
<keyword evidence="16" id="KW-1185">Reference proteome</keyword>
<evidence type="ECO:0000256" key="8">
    <source>
        <dbReference type="ARBA" id="ARBA00023136"/>
    </source>
</evidence>
<feature type="transmembrane region" description="Helical" evidence="13">
    <location>
        <begin position="760"/>
        <end position="781"/>
    </location>
</feature>
<feature type="transmembrane region" description="Helical" evidence="13">
    <location>
        <begin position="815"/>
        <end position="837"/>
    </location>
</feature>
<dbReference type="EMBL" id="AYCK01019592">
    <property type="status" value="NOT_ANNOTATED_CDS"/>
    <property type="molecule type" value="Genomic_DNA"/>
</dbReference>
<evidence type="ECO:0000256" key="7">
    <source>
        <dbReference type="ARBA" id="ARBA00023040"/>
    </source>
</evidence>
<evidence type="ECO:0000256" key="2">
    <source>
        <dbReference type="ARBA" id="ARBA00022475"/>
    </source>
</evidence>
<evidence type="ECO:0000259" key="14">
    <source>
        <dbReference type="PROSITE" id="PS50262"/>
    </source>
</evidence>
<dbReference type="GO" id="GO:0005886">
    <property type="term" value="C:plasma membrane"/>
    <property type="evidence" value="ECO:0007669"/>
    <property type="project" value="UniProtKB-SubCell"/>
</dbReference>
<dbReference type="EMBL" id="AYCK01019591">
    <property type="status" value="NOT_ANNOTATED_CDS"/>
    <property type="molecule type" value="Genomic_DNA"/>
</dbReference>
<dbReference type="SMART" id="SM01381">
    <property type="entry name" value="7TM_GPCR_Srsx"/>
    <property type="match status" value="1"/>
</dbReference>
<dbReference type="OMA" id="YPVHVFM"/>
<keyword evidence="4 13" id="KW-0812">Transmembrane</keyword>
<dbReference type="GO" id="GO:0004930">
    <property type="term" value="F:G protein-coupled receptor activity"/>
    <property type="evidence" value="ECO:0007669"/>
    <property type="project" value="UniProtKB-KW"/>
</dbReference>
<dbReference type="InterPro" id="IPR000276">
    <property type="entry name" value="GPCR_Rhodpsn"/>
</dbReference>
<dbReference type="Ensembl" id="ENSPFOT00000001585.2">
    <property type="protein sequence ID" value="ENSPFOP00000001582.2"/>
    <property type="gene ID" value="ENSPFOG00000024536.1"/>
</dbReference>
<feature type="transmembrane region" description="Helical" evidence="13">
    <location>
        <begin position="143"/>
        <end position="164"/>
    </location>
</feature>
<dbReference type="InterPro" id="IPR052921">
    <property type="entry name" value="GPCR1_Superfamily_Member"/>
</dbReference>
<keyword evidence="6 13" id="KW-1133">Transmembrane helix</keyword>
<feature type="transmembrane region" description="Helical" evidence="13">
    <location>
        <begin position="572"/>
        <end position="592"/>
    </location>
</feature>
<name>A0A087X729_POEFO</name>
<dbReference type="eggNOG" id="ENOG502QVH7">
    <property type="taxonomic scope" value="Eukaryota"/>
</dbReference>
<dbReference type="GO" id="GO:0004984">
    <property type="term" value="F:olfactory receptor activity"/>
    <property type="evidence" value="ECO:0007669"/>
    <property type="project" value="InterPro"/>
</dbReference>
<feature type="transmembrane region" description="Helical" evidence="13">
    <location>
        <begin position="857"/>
        <end position="882"/>
    </location>
</feature>
<keyword evidence="8 13" id="KW-0472">Membrane</keyword>
<keyword evidence="3" id="KW-0716">Sensory transduction</keyword>
<feature type="domain" description="G-protein coupled receptors family 1 profile" evidence="14">
    <location>
        <begin position="660"/>
        <end position="911"/>
    </location>
</feature>
<dbReference type="PROSITE" id="PS50262">
    <property type="entry name" value="G_PROTEIN_RECEP_F1_2"/>
    <property type="match status" value="3"/>
</dbReference>
<organism evidence="15 16">
    <name type="scientific">Poecilia formosa</name>
    <name type="common">Amazon molly</name>
    <name type="synonym">Limia formosa</name>
    <dbReference type="NCBI Taxonomy" id="48698"/>
    <lineage>
        <taxon>Eukaryota</taxon>
        <taxon>Metazoa</taxon>
        <taxon>Chordata</taxon>
        <taxon>Craniata</taxon>
        <taxon>Vertebrata</taxon>
        <taxon>Euteleostomi</taxon>
        <taxon>Actinopterygii</taxon>
        <taxon>Neopterygii</taxon>
        <taxon>Teleostei</taxon>
        <taxon>Neoteleostei</taxon>
        <taxon>Acanthomorphata</taxon>
        <taxon>Ovalentaria</taxon>
        <taxon>Atherinomorphae</taxon>
        <taxon>Cyprinodontiformes</taxon>
        <taxon>Poeciliidae</taxon>
        <taxon>Poeciliinae</taxon>
        <taxon>Poecilia</taxon>
    </lineage>
</organism>
<dbReference type="SUPFAM" id="SSF81321">
    <property type="entry name" value="Family A G protein-coupled receptor-like"/>
    <property type="match status" value="3"/>
</dbReference>
<dbReference type="PANTHER" id="PTHR26451">
    <property type="entry name" value="G_PROTEIN_RECEP_F1_2 DOMAIN-CONTAINING PROTEIN"/>
    <property type="match status" value="1"/>
</dbReference>
<dbReference type="PRINTS" id="PR00237">
    <property type="entry name" value="GPCRRHODOPSN"/>
</dbReference>
<feature type="transmembrane region" description="Helical" evidence="13">
    <location>
        <begin position="717"/>
        <end position="739"/>
    </location>
</feature>
<evidence type="ECO:0000256" key="10">
    <source>
        <dbReference type="ARBA" id="ARBA00023170"/>
    </source>
</evidence>
<keyword evidence="12" id="KW-0807">Transducer</keyword>
<feature type="transmembrane region" description="Helical" evidence="13">
    <location>
        <begin position="210"/>
        <end position="227"/>
    </location>
</feature>
<feature type="transmembrane region" description="Helical" evidence="13">
    <location>
        <begin position="100"/>
        <end position="122"/>
    </location>
</feature>
<proteinExistence type="predicted"/>
<feature type="transmembrane region" description="Helical" evidence="13">
    <location>
        <begin position="28"/>
        <end position="50"/>
    </location>
</feature>
<comment type="subcellular location">
    <subcellularLocation>
        <location evidence="1">Cell membrane</location>
        <topology evidence="1">Multi-pass membrane protein</topology>
    </subcellularLocation>
</comment>
<dbReference type="EMBL" id="AYCK01019590">
    <property type="status" value="NOT_ANNOTATED_CDS"/>
    <property type="molecule type" value="Genomic_DNA"/>
</dbReference>
<dbReference type="Proteomes" id="UP000028760">
    <property type="component" value="Unassembled WGS sequence"/>
</dbReference>
<feature type="transmembrane region" description="Helical" evidence="13">
    <location>
        <begin position="894"/>
        <end position="914"/>
    </location>
</feature>
<feature type="transmembrane region" description="Helical" evidence="13">
    <location>
        <begin position="645"/>
        <end position="667"/>
    </location>
</feature>
<keyword evidence="5" id="KW-0552">Olfaction</keyword>
<dbReference type="PANTHER" id="PTHR26451:SF889">
    <property type="entry name" value="OLFACTORY RECEPTOR 2A12-LIKE"/>
    <property type="match status" value="1"/>
</dbReference>
<evidence type="ECO:0000256" key="11">
    <source>
        <dbReference type="ARBA" id="ARBA00023180"/>
    </source>
</evidence>
<reference evidence="15" key="3">
    <citation type="submission" date="2025-09" db="UniProtKB">
        <authorList>
            <consortium name="Ensembl"/>
        </authorList>
    </citation>
    <scope>IDENTIFICATION</scope>
</reference>
<feature type="domain" description="G-protein coupled receptors family 1 profile" evidence="14">
    <location>
        <begin position="338"/>
        <end position="589"/>
    </location>
</feature>
<keyword evidence="2" id="KW-1003">Cell membrane</keyword>
<evidence type="ECO:0000256" key="5">
    <source>
        <dbReference type="ARBA" id="ARBA00022725"/>
    </source>
</evidence>
<dbReference type="FunFam" id="1.20.1070.10:FF:000024">
    <property type="entry name" value="Olfactory receptor"/>
    <property type="match status" value="3"/>
</dbReference>
<feature type="transmembrane region" description="Helical" evidence="13">
    <location>
        <begin position="277"/>
        <end position="297"/>
    </location>
</feature>
<evidence type="ECO:0000256" key="1">
    <source>
        <dbReference type="ARBA" id="ARBA00004651"/>
    </source>
</evidence>
<feature type="transmembrane region" description="Helical" evidence="13">
    <location>
        <begin position="62"/>
        <end position="80"/>
    </location>
</feature>
<reference evidence="16" key="1">
    <citation type="submission" date="2013-10" db="EMBL/GenBank/DDBJ databases">
        <authorList>
            <person name="Schartl M."/>
            <person name="Warren W."/>
        </authorList>
    </citation>
    <scope>NUCLEOTIDE SEQUENCE [LARGE SCALE GENOMIC DNA]</scope>
    <source>
        <strain evidence="16">female</strain>
    </source>
</reference>
<dbReference type="GO" id="GO:0005549">
    <property type="term" value="F:odorant binding"/>
    <property type="evidence" value="ECO:0007669"/>
    <property type="project" value="TreeGrafter"/>
</dbReference>
<dbReference type="STRING" id="48698.ENSPFOP00000001582"/>
<evidence type="ECO:0000256" key="4">
    <source>
        <dbReference type="ARBA" id="ARBA00022692"/>
    </source>
</evidence>
<protein>
    <recommendedName>
        <fullName evidence="14">G-protein coupled receptors family 1 profile domain-containing protein</fullName>
    </recommendedName>
</protein>
<sequence length="917" mass="102240">RTITTNGKLTITDFAIAGFDVQPGNGPFLFLLALLAYIAVLLGNGVVICVIMTDKNLHRPMFVMICHLMVCDLLGATMLLPRLMMDLLTGLKKIAYIPAIVQAFCAHTYGAAMWTILAVMAYDRYVAVCEPLRYHSIMTSARLHSCCAVAWIVALLLIAVLFSFHMNVPLCGHLVQHVYCSNRGILNLACIPTPANNIYGRCFTFIHQRLTFFIIAYSYIRILSVSFKQGRTNSSIRSKAFQTCAPHIVVYVLFQIASLVVILSQRFPSLSQNMKKFLSILMFIIPPIINPIIYGLVSKDLRVSFIKRLNSYTFRISLCNGPFLFLLALLAYIAVLLGNGVVICVIMTDKNLHRPMFVMICHLMVCDLLGATMLLPRLMMDLLMGLKKIAYIPAIVQAFCAHTYGAAMSTVLSAMAYDRYVAVCEPLRYHSIMTSARLHSCCAVAWIVALLLIAVLFSFHMNVPLCGHLVQHVYCSNRGILNLACIPTPVSDIYGLAMTWTLSTGTFFIIAYSYIRILSVSFKQGRTNSSIRSKAFQTCAPHIVVYVLYQTSSLVVILIQRFPSLSPNIKKLFSVLVFIIPPIINPIIYGLVSKDLRTAFLLHAEKSQRSYRGTKDSDQTGLSDHKQPIVFELEGFDVSPGQGPLLFFLALFVYMVVLLGNGVVICVIMTDRSLHRPMFVMICHLVVCDLLGATAVLPSLMMHFLMGQKKISYLPAIAQGFCIHTYGVAMHTILGVMAIDRYVAVCEPLRYHSIMTSARLHSCCAVAWIVALLLIAVLFSFHVNLSYCSRIIQHVYCSNKSIMNLACAPPLISNIYGLFITWFVSTGMFVVIAYSYIRILRAAFQQGRSSSSIRTKAFQTCASHLVVYVFYELTTMIIVIIYRFPSVSQNVSKFLGILSITFSPAINPIIYGLVSKD</sequence>